<comment type="caution">
    <text evidence="2">The sequence shown here is derived from an EMBL/GenBank/DDBJ whole genome shotgun (WGS) entry which is preliminary data.</text>
</comment>
<evidence type="ECO:0000313" key="2">
    <source>
        <dbReference type="EMBL" id="KAK3927609.1"/>
    </source>
</evidence>
<proteinExistence type="predicted"/>
<evidence type="ECO:0000313" key="3">
    <source>
        <dbReference type="Proteomes" id="UP001219518"/>
    </source>
</evidence>
<reference evidence="2" key="1">
    <citation type="submission" date="2021-07" db="EMBL/GenBank/DDBJ databases">
        <authorList>
            <person name="Catto M.A."/>
            <person name="Jacobson A."/>
            <person name="Kennedy G."/>
            <person name="Labadie P."/>
            <person name="Hunt B.G."/>
            <person name="Srinivasan R."/>
        </authorList>
    </citation>
    <scope>NUCLEOTIDE SEQUENCE</scope>
    <source>
        <strain evidence="2">PL_HMW_Pooled</strain>
        <tissue evidence="2">Head</tissue>
    </source>
</reference>
<reference evidence="2" key="2">
    <citation type="journal article" date="2023" name="BMC Genomics">
        <title>Pest status, molecular evolution, and epigenetic factors derived from the genome assembly of Frankliniella fusca, a thysanopteran phytovirus vector.</title>
        <authorList>
            <person name="Catto M.A."/>
            <person name="Labadie P.E."/>
            <person name="Jacobson A.L."/>
            <person name="Kennedy G.G."/>
            <person name="Srinivasan R."/>
            <person name="Hunt B.G."/>
        </authorList>
    </citation>
    <scope>NUCLEOTIDE SEQUENCE</scope>
    <source>
        <strain evidence="2">PL_HMW_Pooled</strain>
    </source>
</reference>
<evidence type="ECO:0000256" key="1">
    <source>
        <dbReference type="SAM" id="MobiDB-lite"/>
    </source>
</evidence>
<dbReference type="EMBL" id="JAHWGI010001296">
    <property type="protein sequence ID" value="KAK3927609.1"/>
    <property type="molecule type" value="Genomic_DNA"/>
</dbReference>
<dbReference type="AlphaFoldDB" id="A0AAE1HUB7"/>
<keyword evidence="3" id="KW-1185">Reference proteome</keyword>
<dbReference type="PANTHER" id="PTHR33173">
    <property type="match status" value="1"/>
</dbReference>
<accession>A0AAE1HUB7</accession>
<sequence>MYYLNTVPEIYPDVNPAPIVDYSSDEEKEDDPESRDLTLPTRMMMMIVKMKKGEFQIMEKIRLFRSREQLVSDQIPFLLESRMYQRSLFYFSRSERIKRALLGLSLDQQPLITSFFPVLNEVDCLKKEIENLKSQLKHSMNFGSTEKEERSFGGLLQYLVDCAIENQNKKPQGRRYGIQRLRKLCGGAQLYELFAANLIIPSLSLTKSILLSSNVIKEGKFRFDALKEHLQSRNAPLEVFISEDATRITGRIQYHPSTNQIVGFVLSLNSHGIPIVGSYPATCAKEMGRYFKECETSNNAYVIMAQPISSDAPPFCLAIFGTNSKFGACHVVKRWSWMTSEAEKRGIRIAGYASDGDSKLLSAMRFKTFVPSPKSPWKWFHSDLVSPQVYFQDFVHLLVKLKTRLLKPSFIPPMGPEFLANKGHLVELIDTIKKDLYELARSYLNIKDKMNFCSADKICSTKKNIARSEGAIMYLNLTRETFLACSDPGLHPIERIGSMWEWVIFLRIWGNWAQRQDGYNLLHNFITSNAYYCLELDAHALIQSLISCRDSENPNMFKPWCCSSQPCESCFRRARSMTSTFLTKINFSILEMLYRIRRIHFLSEAYVTVREKYNFPRERRAFEAVKNKELVCNSLPENFDIEFAVHEAFHRANATAMRLKLIKRPLDQIPPPVFPLRTSNANLSVNVHTSDEDEDDVEIDACLKLMNLLKIHRDCEEELDVDEDLCCVSEINLSGLKTFNNVGVTVSSLLVNVSTANGDECIIKKLTYCWLLSTGHSQLSNDRLQRVKSAVVVQEPSTSALNVVDENEEISIGQWCAFVSAEKKVIFGRIMAFSFYGGTTWKSQGYSSNTVKQKTQFCPKLKYVSGIRNFDCTAVVEHQAGREIGCLCTSFSYKAVEKKIVLRDVSMDVQGYYNIKHYICTIPRPLIGENGKLTISCSLKDIRNIAKGRKAK</sequence>
<dbReference type="Proteomes" id="UP001219518">
    <property type="component" value="Unassembled WGS sequence"/>
</dbReference>
<name>A0AAE1HUB7_9NEOP</name>
<feature type="compositionally biased region" description="Acidic residues" evidence="1">
    <location>
        <begin position="23"/>
        <end position="33"/>
    </location>
</feature>
<dbReference type="PANTHER" id="PTHR33173:SF2">
    <property type="entry name" value="MYND-TYPE DOMAIN-CONTAINING PROTEIN"/>
    <property type="match status" value="1"/>
</dbReference>
<protein>
    <submittedName>
        <fullName evidence="2">Protein translocase subunit 2</fullName>
    </submittedName>
</protein>
<organism evidence="2 3">
    <name type="scientific">Frankliniella fusca</name>
    <dbReference type="NCBI Taxonomy" id="407009"/>
    <lineage>
        <taxon>Eukaryota</taxon>
        <taxon>Metazoa</taxon>
        <taxon>Ecdysozoa</taxon>
        <taxon>Arthropoda</taxon>
        <taxon>Hexapoda</taxon>
        <taxon>Insecta</taxon>
        <taxon>Pterygota</taxon>
        <taxon>Neoptera</taxon>
        <taxon>Paraneoptera</taxon>
        <taxon>Thysanoptera</taxon>
        <taxon>Terebrantia</taxon>
        <taxon>Thripoidea</taxon>
        <taxon>Thripidae</taxon>
        <taxon>Frankliniella</taxon>
    </lineage>
</organism>
<feature type="region of interest" description="Disordered" evidence="1">
    <location>
        <begin position="16"/>
        <end position="35"/>
    </location>
</feature>
<gene>
    <name evidence="2" type="ORF">KUF71_015894</name>
</gene>